<feature type="compositionally biased region" description="Low complexity" evidence="2">
    <location>
        <begin position="39"/>
        <end position="67"/>
    </location>
</feature>
<evidence type="ECO:0000256" key="1">
    <source>
        <dbReference type="SAM" id="Coils"/>
    </source>
</evidence>
<feature type="compositionally biased region" description="Pro residues" evidence="2">
    <location>
        <begin position="98"/>
        <end position="118"/>
    </location>
</feature>
<keyword evidence="1" id="KW-0175">Coiled coil</keyword>
<dbReference type="RefSeq" id="YP_009487199.1">
    <property type="nucleotide sequence ID" value="NC_037774.1"/>
</dbReference>
<keyword evidence="3" id="KW-0496">Mitochondrion</keyword>
<feature type="region of interest" description="Disordered" evidence="2">
    <location>
        <begin position="585"/>
        <end position="613"/>
    </location>
</feature>
<feature type="region of interest" description="Disordered" evidence="2">
    <location>
        <begin position="189"/>
        <end position="234"/>
    </location>
</feature>
<feature type="compositionally biased region" description="Polar residues" evidence="2">
    <location>
        <begin position="593"/>
        <end position="603"/>
    </location>
</feature>
<evidence type="ECO:0000256" key="2">
    <source>
        <dbReference type="SAM" id="MobiDB-lite"/>
    </source>
</evidence>
<evidence type="ECO:0000313" key="3">
    <source>
        <dbReference type="EMBL" id="AWB36101.1"/>
    </source>
</evidence>
<geneLocation type="mitochondrion" evidence="3"/>
<dbReference type="EMBL" id="MH138073">
    <property type="protein sequence ID" value="AWB36101.1"/>
    <property type="molecule type" value="Genomic_DNA"/>
</dbReference>
<organism evidence="3">
    <name type="scientific">Russula abietina</name>
    <dbReference type="NCBI Taxonomy" id="482377"/>
    <lineage>
        <taxon>Eukaryota</taxon>
        <taxon>Fungi</taxon>
        <taxon>Dikarya</taxon>
        <taxon>Basidiomycota</taxon>
        <taxon>Agaricomycotina</taxon>
        <taxon>Agaricomycetes</taxon>
        <taxon>Russulales</taxon>
        <taxon>Russulaceae</taxon>
        <taxon>Russula</taxon>
    </lineage>
</organism>
<feature type="coiled-coil region" evidence="1">
    <location>
        <begin position="136"/>
        <end position="163"/>
    </location>
</feature>
<reference evidence="3" key="1">
    <citation type="journal article" date="2018" name="Int. J. Biol. Macromol.">
        <title>Characterization and comparative mitogenomic analysis of six newly sequenced mitochondrial genomes from ectomycorrhizal fungi (Russula) and phylogenetic analysis of the Agaricomycetes.</title>
        <authorList>
            <person name="Li Q."/>
            <person name="Wang Q."/>
            <person name="Chen C."/>
            <person name="Jin X."/>
            <person name="Chen Z."/>
            <person name="Xiong C."/>
            <person name="Li P."/>
            <person name="Zhao J."/>
            <person name="Huang W."/>
        </authorList>
    </citation>
    <scope>NUCLEOTIDE SEQUENCE</scope>
</reference>
<accession>A0A2S0U3N4</accession>
<feature type="region of interest" description="Disordered" evidence="2">
    <location>
        <begin position="39"/>
        <end position="71"/>
    </location>
</feature>
<protein>
    <submittedName>
        <fullName evidence="3">Uncharacterized protein</fullName>
    </submittedName>
</protein>
<proteinExistence type="predicted"/>
<feature type="region of interest" description="Disordered" evidence="2">
    <location>
        <begin position="93"/>
        <end position="119"/>
    </location>
</feature>
<dbReference type="GeneID" id="36940629"/>
<feature type="compositionally biased region" description="Polar residues" evidence="2">
    <location>
        <begin position="190"/>
        <end position="209"/>
    </location>
</feature>
<sequence length="613" mass="69824">MLSLIGGGIAIWWWGKEILEFISPILNIGEIIRNMDRGNNPGNDPGNNAFGNNAPRNNAPENNAPQNDGLDFDEIELNDHEAMMVYAADMVDRTPTNPQAPLPPIPPTNQGPPAPPAPVFDQEAFDKMKEEKHPVKSSYSEKMSKYQEKIEKYKEKMAAKAAESGGTIADEIKLGKKLKKVDLNEEITETSKANFSNPSSSKNQTLSEKLSSKFDKMRGNDDSDSETVKDNEEWDKKLKNKGKNKFLESIKSENKIEHTTDFKNYPPALKPIIEKFPNLSKETLDKLSTPEGIKNRKAIIASLPPNELNLTPSIESVDFDTNKFDKLIKDNLNLDSEALVKKIEKEIPGYNIDNYRSDFMKAIKADINSGKTIEERNQIFKEYQKTDLDEIQNLGDNYKIRDIKNIVRENYTHNSLLNELKTKSSIKNLEEFKNLPPDQAFELAKDLEGNKIDSNLLDKADKFLHSVLLENIDNAMYKLITTHPKKNKQELVEQLINENPNNKEIILKRVKDTVDSGLDYMVKNLDESEFNEKIDSLMKNDLKERESVNENININKIKILKSVNKSHSNLLDAIKNNSSENLKHVESEKRISKSSYENTMSNKQFDDTEELFD</sequence>
<name>A0A2S0U3N4_9AGAM</name>
<feature type="compositionally biased region" description="Basic and acidic residues" evidence="2">
    <location>
        <begin position="210"/>
        <end position="234"/>
    </location>
</feature>
<gene>
    <name evidence="3" type="primary">orf613</name>
</gene>
<dbReference type="AlphaFoldDB" id="A0A2S0U3N4"/>